<accession>A0A1H6S4H8</accession>
<protein>
    <recommendedName>
        <fullName evidence="4">Phosphoribosylglycinamide formyltransferase</fullName>
        <ecNumber evidence="4">2.1.2.2</ecNumber>
    </recommendedName>
    <alternativeName>
        <fullName evidence="4">5'-phosphoribosylglycinamide transformylase</fullName>
    </alternativeName>
    <alternativeName>
        <fullName evidence="4">GAR transformylase</fullName>
        <shortName evidence="4">GART</shortName>
    </alternativeName>
</protein>
<keyword evidence="7" id="KW-1185">Reference proteome</keyword>
<evidence type="ECO:0000313" key="7">
    <source>
        <dbReference type="Proteomes" id="UP000199532"/>
    </source>
</evidence>
<dbReference type="OrthoDB" id="9806170at2"/>
<dbReference type="SUPFAM" id="SSF53328">
    <property type="entry name" value="Formyltransferase"/>
    <property type="match status" value="1"/>
</dbReference>
<dbReference type="NCBIfam" id="TIGR00639">
    <property type="entry name" value="PurN"/>
    <property type="match status" value="1"/>
</dbReference>
<dbReference type="GO" id="GO:0006189">
    <property type="term" value="P:'de novo' IMP biosynthetic process"/>
    <property type="evidence" value="ECO:0007669"/>
    <property type="project" value="UniProtKB-UniRule"/>
</dbReference>
<comment type="catalytic activity">
    <reaction evidence="4">
        <text>N(1)-(5-phospho-beta-D-ribosyl)glycinamide + (6R)-10-formyltetrahydrofolate = N(2)-formyl-N(1)-(5-phospho-beta-D-ribosyl)glycinamide + (6S)-5,6,7,8-tetrahydrofolate + H(+)</text>
        <dbReference type="Rhea" id="RHEA:15053"/>
        <dbReference type="ChEBI" id="CHEBI:15378"/>
        <dbReference type="ChEBI" id="CHEBI:57453"/>
        <dbReference type="ChEBI" id="CHEBI:143788"/>
        <dbReference type="ChEBI" id="CHEBI:147286"/>
        <dbReference type="ChEBI" id="CHEBI:195366"/>
        <dbReference type="EC" id="2.1.2.2"/>
    </reaction>
</comment>
<dbReference type="InterPro" id="IPR002376">
    <property type="entry name" value="Formyl_transf_N"/>
</dbReference>
<comment type="pathway">
    <text evidence="1 4">Purine metabolism; IMP biosynthesis via de novo pathway; N(2)-formyl-N(1)-(5-phospho-D-ribosyl)glycinamide from N(1)-(5-phospho-D-ribosyl)glycinamide (10-formyl THF route): step 1/1.</text>
</comment>
<dbReference type="Proteomes" id="UP000199532">
    <property type="component" value="Unassembled WGS sequence"/>
</dbReference>
<comment type="caution">
    <text evidence="4">Lacks conserved residue(s) required for the propagation of feature annotation.</text>
</comment>
<dbReference type="HAMAP" id="MF_01930">
    <property type="entry name" value="PurN"/>
    <property type="match status" value="1"/>
</dbReference>
<keyword evidence="2 4" id="KW-0808">Transferase</keyword>
<dbReference type="RefSeq" id="WP_090334361.1">
    <property type="nucleotide sequence ID" value="NZ_FNXY01000002.1"/>
</dbReference>
<gene>
    <name evidence="4" type="primary">purN</name>
    <name evidence="6" type="ORF">SAMN04487995_1626</name>
</gene>
<evidence type="ECO:0000256" key="2">
    <source>
        <dbReference type="ARBA" id="ARBA00022679"/>
    </source>
</evidence>
<dbReference type="STRING" id="408657.SAMN04487995_1626"/>
<feature type="binding site" evidence="4">
    <location>
        <begin position="12"/>
        <end position="14"/>
    </location>
    <ligand>
        <name>N(1)-(5-phospho-beta-D-ribosyl)glycinamide</name>
        <dbReference type="ChEBI" id="CHEBI:143788"/>
    </ligand>
</feature>
<keyword evidence="3 4" id="KW-0658">Purine biosynthesis</keyword>
<dbReference type="InterPro" id="IPR036477">
    <property type="entry name" value="Formyl_transf_N_sf"/>
</dbReference>
<evidence type="ECO:0000256" key="3">
    <source>
        <dbReference type="ARBA" id="ARBA00022755"/>
    </source>
</evidence>
<dbReference type="EC" id="2.1.2.2" evidence="4"/>
<dbReference type="PANTHER" id="PTHR43369">
    <property type="entry name" value="PHOSPHORIBOSYLGLYCINAMIDE FORMYLTRANSFERASE"/>
    <property type="match status" value="1"/>
</dbReference>
<evidence type="ECO:0000256" key="4">
    <source>
        <dbReference type="HAMAP-Rule" id="MF_01930"/>
    </source>
</evidence>
<evidence type="ECO:0000259" key="5">
    <source>
        <dbReference type="Pfam" id="PF00551"/>
    </source>
</evidence>
<dbReference type="InterPro" id="IPR004607">
    <property type="entry name" value="GART"/>
</dbReference>
<name>A0A1H6S4H8_9BACT</name>
<dbReference type="GO" id="GO:0005829">
    <property type="term" value="C:cytosol"/>
    <property type="evidence" value="ECO:0007669"/>
    <property type="project" value="TreeGrafter"/>
</dbReference>
<dbReference type="Pfam" id="PF00551">
    <property type="entry name" value="Formyl_trans_N"/>
    <property type="match status" value="1"/>
</dbReference>
<proteinExistence type="inferred from homology"/>
<reference evidence="6 7" key="1">
    <citation type="submission" date="2016-10" db="EMBL/GenBank/DDBJ databases">
        <authorList>
            <person name="de Groot N.N."/>
        </authorList>
    </citation>
    <scope>NUCLEOTIDE SEQUENCE [LARGE SCALE GENOMIC DNA]</scope>
    <source>
        <strain evidence="6 7">DSM 19938</strain>
    </source>
</reference>
<organism evidence="6 7">
    <name type="scientific">Dyadobacter koreensis</name>
    <dbReference type="NCBI Taxonomy" id="408657"/>
    <lineage>
        <taxon>Bacteria</taxon>
        <taxon>Pseudomonadati</taxon>
        <taxon>Bacteroidota</taxon>
        <taxon>Cytophagia</taxon>
        <taxon>Cytophagales</taxon>
        <taxon>Spirosomataceae</taxon>
        <taxon>Dyadobacter</taxon>
    </lineage>
</organism>
<dbReference type="CDD" id="cd08645">
    <property type="entry name" value="FMT_core_GART"/>
    <property type="match status" value="1"/>
</dbReference>
<evidence type="ECO:0000256" key="1">
    <source>
        <dbReference type="ARBA" id="ARBA00005054"/>
    </source>
</evidence>
<dbReference type="EMBL" id="FNXY01000002">
    <property type="protein sequence ID" value="SEI60764.1"/>
    <property type="molecule type" value="Genomic_DNA"/>
</dbReference>
<sequence length="190" mass="21203">MKRIAIFASGSGSNAEKIGEYFAERSDVQVTLILTNNPKAGVIQRARKLHIPVVVFDRTIFYETDKILDLLTNSKIDLIVLAGFMMLIPAKLVEAFPERMINIHPALLPKFGGKGMYGSFVHEAVVASKEKESGITIHFVNQHYDEGNIIFQTSCEILETDSPDDVADKIHLLEHKHFPKVIDEVLSGLN</sequence>
<comment type="similarity">
    <text evidence="4">Belongs to the GART family.</text>
</comment>
<dbReference type="GO" id="GO:0004644">
    <property type="term" value="F:phosphoribosylglycinamide formyltransferase activity"/>
    <property type="evidence" value="ECO:0007669"/>
    <property type="project" value="UniProtKB-UniRule"/>
</dbReference>
<evidence type="ECO:0000313" key="6">
    <source>
        <dbReference type="EMBL" id="SEI60764.1"/>
    </source>
</evidence>
<feature type="binding site" evidence="4">
    <location>
        <position position="102"/>
    </location>
    <ligand>
        <name>(6R)-10-formyltetrahydrofolate</name>
        <dbReference type="ChEBI" id="CHEBI:195366"/>
    </ligand>
</feature>
<dbReference type="AlphaFoldDB" id="A0A1H6S4H8"/>
<dbReference type="UniPathway" id="UPA00074">
    <property type="reaction ID" value="UER00126"/>
</dbReference>
<dbReference type="PANTHER" id="PTHR43369:SF2">
    <property type="entry name" value="PHOSPHORIBOSYLGLYCINAMIDE FORMYLTRANSFERASE"/>
    <property type="match status" value="1"/>
</dbReference>
<dbReference type="Gene3D" id="3.40.50.170">
    <property type="entry name" value="Formyl transferase, N-terminal domain"/>
    <property type="match status" value="1"/>
</dbReference>
<feature type="site" description="Raises pKa of active site His" evidence="4">
    <location>
        <position position="145"/>
    </location>
</feature>
<feature type="active site" description="Proton donor" evidence="4">
    <location>
        <position position="104"/>
    </location>
</feature>
<comment type="function">
    <text evidence="4">Catalyzes the transfer of a formyl group from 10-formyltetrahydrofolate to 5-phospho-ribosyl-glycinamide (GAR), producing 5-phospho-ribosyl-N-formylglycinamide (FGAR) and tetrahydrofolate.</text>
</comment>
<feature type="domain" description="Formyl transferase N-terminal" evidence="5">
    <location>
        <begin position="2"/>
        <end position="182"/>
    </location>
</feature>